<dbReference type="OrthoDB" id="9811176at2"/>
<evidence type="ECO:0000256" key="1">
    <source>
        <dbReference type="SAM" id="MobiDB-lite"/>
    </source>
</evidence>
<dbReference type="InterPro" id="IPR017166">
    <property type="entry name" value="UCP037290"/>
</dbReference>
<reference evidence="3 4" key="1">
    <citation type="submission" date="2018-05" db="EMBL/GenBank/DDBJ databases">
        <title>Vibrio limimaris sp. nov., isolated from marine sediment.</title>
        <authorList>
            <person name="Li C.-M."/>
        </authorList>
    </citation>
    <scope>NUCLEOTIDE SEQUENCE [LARGE SCALE GENOMIC DNA]</scope>
    <source>
        <strain evidence="3 4">E4404</strain>
    </source>
</reference>
<dbReference type="Pfam" id="PF00154">
    <property type="entry name" value="RecA_N"/>
    <property type="match status" value="1"/>
</dbReference>
<dbReference type="InterPro" id="IPR049428">
    <property type="entry name" value="RecA-like_N"/>
</dbReference>
<dbReference type="InterPro" id="IPR027417">
    <property type="entry name" value="P-loop_NTPase"/>
</dbReference>
<dbReference type="EMBL" id="QFWT01000001">
    <property type="protein sequence ID" value="PWI34984.1"/>
    <property type="molecule type" value="Genomic_DNA"/>
</dbReference>
<feature type="region of interest" description="Disordered" evidence="1">
    <location>
        <begin position="208"/>
        <end position="228"/>
    </location>
</feature>
<dbReference type="Proteomes" id="UP000245362">
    <property type="component" value="Unassembled WGS sequence"/>
</dbReference>
<evidence type="ECO:0000259" key="2">
    <source>
        <dbReference type="Pfam" id="PF00154"/>
    </source>
</evidence>
<dbReference type="Gene3D" id="3.40.50.300">
    <property type="entry name" value="P-loop containing nucleotide triphosphate hydrolases"/>
    <property type="match status" value="1"/>
</dbReference>
<protein>
    <submittedName>
        <fullName evidence="3">Translesion DNA synthesis-associated protein ImuA</fullName>
    </submittedName>
</protein>
<dbReference type="NCBIfam" id="NF033429">
    <property type="entry name" value="ImuA_translesion"/>
    <property type="match status" value="1"/>
</dbReference>
<comment type="caution">
    <text evidence="3">The sequence shown here is derived from an EMBL/GenBank/DDBJ whole genome shotgun (WGS) entry which is preliminary data.</text>
</comment>
<organism evidence="3 4">
    <name type="scientific">Vibrio albus</name>
    <dbReference type="NCBI Taxonomy" id="2200953"/>
    <lineage>
        <taxon>Bacteria</taxon>
        <taxon>Pseudomonadati</taxon>
        <taxon>Pseudomonadota</taxon>
        <taxon>Gammaproteobacteria</taxon>
        <taxon>Vibrionales</taxon>
        <taxon>Vibrionaceae</taxon>
        <taxon>Vibrio</taxon>
    </lineage>
</organism>
<dbReference type="SUPFAM" id="SSF52540">
    <property type="entry name" value="P-loop containing nucleoside triphosphate hydrolases"/>
    <property type="match status" value="1"/>
</dbReference>
<proteinExistence type="predicted"/>
<evidence type="ECO:0000313" key="4">
    <source>
        <dbReference type="Proteomes" id="UP000245362"/>
    </source>
</evidence>
<gene>
    <name evidence="3" type="primary">imuA</name>
    <name evidence="3" type="ORF">DI392_01510</name>
</gene>
<dbReference type="RefSeq" id="WP_109318137.1">
    <property type="nucleotide sequence ID" value="NZ_QFWT01000001.1"/>
</dbReference>
<sequence length="228" mass="25391">MSNVIELLQQQHLLWPGSQQQSSASTISSGYPELDKQLGGGFPARGVTEICTPTAIGELRLLTPCLHKAGHKRLTAFINPPGYLNSDYLQAHGLDLDNVLFMRPRKETQALWAAEQCLKSGCCSSVLLWSPTLEIHQAKRLQVASEAGNALHFYFHTRKTHSLTLPVSLTLTFTPEKQGLHISIAKRKGGWIQSELMLDMSRQWPGLTIPSPCHNHRPPVQSSRRREA</sequence>
<dbReference type="PIRSF" id="PIRSF037290">
    <property type="entry name" value="UCP037290"/>
    <property type="match status" value="1"/>
</dbReference>
<feature type="domain" description="RecA-like N-terminal" evidence="2">
    <location>
        <begin position="15"/>
        <end position="128"/>
    </location>
</feature>
<keyword evidence="4" id="KW-1185">Reference proteome</keyword>
<evidence type="ECO:0000313" key="3">
    <source>
        <dbReference type="EMBL" id="PWI34984.1"/>
    </source>
</evidence>
<dbReference type="InterPro" id="IPR047610">
    <property type="entry name" value="ImuA_translesion"/>
</dbReference>
<name>A0A2U3BE31_9VIBR</name>
<accession>A0A2U3BE31</accession>
<dbReference type="AlphaFoldDB" id="A0A2U3BE31"/>